<accession>A0ABV9KY10</accession>
<dbReference type="Proteomes" id="UP001596023">
    <property type="component" value="Unassembled WGS sequence"/>
</dbReference>
<name>A0ABV9KY10_9BACT</name>
<sequence>MDTKKEIDMDMVTGLMDESYSLAYVGYDENLNKKTAAIAKCLEAKNGDALLEDVEEWYFPQMEESVSDIMEGLKKDLADLGYKKWEAEKFFEENVEGIKEAIYSRDDSNPLKDLLGNTGKIPVRAELLSNYDCINSHRLESSGGYSYEESYFGDMVDALNLNPAKVKEVLTGRGEKTTGKFPDKCSRNGKEQVSYEQFYIELENSCCGANLLTYAATIDLQKLYEADFNLPGIIIPKGNACGLFSSMQGGGSLMEMELRDDVKLHLASGGYPRFRLRVEEDGKGYDYSIRQVYGVIDSFYGKPLDIINQPQIPQTV</sequence>
<organism evidence="1 2">
    <name type="scientific">Dysgonomonas termitidis</name>
    <dbReference type="NCBI Taxonomy" id="1516126"/>
    <lineage>
        <taxon>Bacteria</taxon>
        <taxon>Pseudomonadati</taxon>
        <taxon>Bacteroidota</taxon>
        <taxon>Bacteroidia</taxon>
        <taxon>Bacteroidales</taxon>
        <taxon>Dysgonomonadaceae</taxon>
        <taxon>Dysgonomonas</taxon>
    </lineage>
</organism>
<reference evidence="2" key="1">
    <citation type="journal article" date="2019" name="Int. J. Syst. Evol. Microbiol.">
        <title>The Global Catalogue of Microorganisms (GCM) 10K type strain sequencing project: providing services to taxonomists for standard genome sequencing and annotation.</title>
        <authorList>
            <consortium name="The Broad Institute Genomics Platform"/>
            <consortium name="The Broad Institute Genome Sequencing Center for Infectious Disease"/>
            <person name="Wu L."/>
            <person name="Ma J."/>
        </authorList>
    </citation>
    <scope>NUCLEOTIDE SEQUENCE [LARGE SCALE GENOMIC DNA]</scope>
    <source>
        <strain evidence="2">CCUG 66188</strain>
    </source>
</reference>
<proteinExistence type="predicted"/>
<dbReference type="EMBL" id="JBHSGN010000078">
    <property type="protein sequence ID" value="MFC4674688.1"/>
    <property type="molecule type" value="Genomic_DNA"/>
</dbReference>
<evidence type="ECO:0000313" key="2">
    <source>
        <dbReference type="Proteomes" id="UP001596023"/>
    </source>
</evidence>
<evidence type="ECO:0000313" key="1">
    <source>
        <dbReference type="EMBL" id="MFC4674688.1"/>
    </source>
</evidence>
<comment type="caution">
    <text evidence="1">The sequence shown here is derived from an EMBL/GenBank/DDBJ whole genome shotgun (WGS) entry which is preliminary data.</text>
</comment>
<protein>
    <submittedName>
        <fullName evidence="1">Uncharacterized protein</fullName>
    </submittedName>
</protein>
<dbReference type="RefSeq" id="WP_379997227.1">
    <property type="nucleotide sequence ID" value="NZ_JBHSGN010000078.1"/>
</dbReference>
<gene>
    <name evidence="1" type="ORF">ACFO6W_13370</name>
</gene>
<keyword evidence="2" id="KW-1185">Reference proteome</keyword>